<sequence length="152" mass="16833">MACLRSLGIRCIIYLDDLLLFCDKVSRLRSQTKFVVDFESLGFVVNHNKSGLEPSQVVQFLSFKTDSTTCMLQLPLKKIAAMRKEIRKVLSMDHTTLRLLARVVGPGSPTLQGSISSVLTIIRSDNTTNNPSSDGTPMVVLCNGINKIYVLK</sequence>
<name>A0AAD1RGV9_PELCU</name>
<keyword evidence="2" id="KW-1185">Reference proteome</keyword>
<dbReference type="PANTHER" id="PTHR33050">
    <property type="entry name" value="REVERSE TRANSCRIPTASE DOMAIN-CONTAINING PROTEIN"/>
    <property type="match status" value="1"/>
</dbReference>
<dbReference type="InterPro" id="IPR052055">
    <property type="entry name" value="Hepadnavirus_pol/RT"/>
</dbReference>
<protein>
    <recommendedName>
        <fullName evidence="3">Reverse transcriptase domain-containing protein</fullName>
    </recommendedName>
</protein>
<dbReference type="AlphaFoldDB" id="A0AAD1RGV9"/>
<evidence type="ECO:0000313" key="1">
    <source>
        <dbReference type="EMBL" id="CAH2251017.1"/>
    </source>
</evidence>
<reference evidence="1" key="1">
    <citation type="submission" date="2022-03" db="EMBL/GenBank/DDBJ databases">
        <authorList>
            <person name="Alioto T."/>
            <person name="Alioto T."/>
            <person name="Gomez Garrido J."/>
        </authorList>
    </citation>
    <scope>NUCLEOTIDE SEQUENCE</scope>
</reference>
<organism evidence="1 2">
    <name type="scientific">Pelobates cultripes</name>
    <name type="common">Western spadefoot toad</name>
    <dbReference type="NCBI Taxonomy" id="61616"/>
    <lineage>
        <taxon>Eukaryota</taxon>
        <taxon>Metazoa</taxon>
        <taxon>Chordata</taxon>
        <taxon>Craniata</taxon>
        <taxon>Vertebrata</taxon>
        <taxon>Euteleostomi</taxon>
        <taxon>Amphibia</taxon>
        <taxon>Batrachia</taxon>
        <taxon>Anura</taxon>
        <taxon>Pelobatoidea</taxon>
        <taxon>Pelobatidae</taxon>
        <taxon>Pelobates</taxon>
    </lineage>
</organism>
<dbReference type="EMBL" id="OW240913">
    <property type="protein sequence ID" value="CAH2251017.1"/>
    <property type="molecule type" value="Genomic_DNA"/>
</dbReference>
<dbReference type="Proteomes" id="UP001295444">
    <property type="component" value="Chromosome 02"/>
</dbReference>
<evidence type="ECO:0000313" key="2">
    <source>
        <dbReference type="Proteomes" id="UP001295444"/>
    </source>
</evidence>
<gene>
    <name evidence="1" type="ORF">PECUL_23A040798</name>
</gene>
<accession>A0AAD1RGV9</accession>
<dbReference type="PANTHER" id="PTHR33050:SF7">
    <property type="entry name" value="RIBONUCLEASE H"/>
    <property type="match status" value="1"/>
</dbReference>
<evidence type="ECO:0008006" key="3">
    <source>
        <dbReference type="Google" id="ProtNLM"/>
    </source>
</evidence>
<proteinExistence type="predicted"/>